<dbReference type="SMART" id="SM00906">
    <property type="entry name" value="Fungal_trans"/>
    <property type="match status" value="1"/>
</dbReference>
<dbReference type="Pfam" id="PF04082">
    <property type="entry name" value="Fungal_trans"/>
    <property type="match status" value="1"/>
</dbReference>
<sequence>MEASHMTAANLSNSSQKRPAQENGEPHRTKRAKYTSAACNECKRCKVKCIRMEEDADCQRCATMKVACIVVPTAVQSAKEVNKDRRKSRSDESHYQQLSNDINGLREQVFALTTTVASLVGTQSRRSPVAQNSTPVPHSASPAYTSAASQRNGGPHQPQFVGPTRSAFSFRIAETSLSRMGLERNEIGPSSAVTSRAVTPEAVETDLVHPMPRANDGLMNYSNEEIERLLGVYQEEIACVHPIVDTEGMIRNAPQVLSLAKGMIQPSSESPSASHKDVLMMKVAIATALLHETHGKNEVSDKLIESVQQDVDFVSIVSDVELKDIQIYGMMSLYYCHTAEELVAWRAIGCAARQALEMGLHRKQSLVDNFKDCASRELAVQVFWVVYELDRRWSFGTSLSFALNDRDIDPQLPEPGPDHPYLKAMVAFARLCSRVWDALPPYGSSLQLIPQETEDYLDFITQNWLQSLPQGLQFRHPRLGLAPCRQPRQLHRLRTMLYLRGNYVRMLVRRHHVLTPDNIKADIQNARLVVDLAKDSIHVLVHLNETSDVYIREQSIYHYYLLSALAVVLLAVCHAPNTFAETCRDPFVSAVELVKGFSRHSTASRRLWKSIRGLLPLVKSLSARFGSAAQDSCNAGKSSNVLTESETTVEPQQILPTNTENTDTWANGTPNFNFELDGSMPDIFDMSNDLIDLYDVFGSATTYQAPQNDMPTDNFGEQGLSAWEMGEISRHFQGLI</sequence>
<dbReference type="Proteomes" id="UP000799777">
    <property type="component" value="Unassembled WGS sequence"/>
</dbReference>
<keyword evidence="2" id="KW-0805">Transcription regulation</keyword>
<keyword evidence="1" id="KW-0479">Metal-binding</keyword>
<dbReference type="PROSITE" id="PS00463">
    <property type="entry name" value="ZN2_CY6_FUNGAL_1"/>
    <property type="match status" value="1"/>
</dbReference>
<comment type="caution">
    <text evidence="7">The sequence shown here is derived from an EMBL/GenBank/DDBJ whole genome shotgun (WGS) entry which is preliminary data.</text>
</comment>
<proteinExistence type="predicted"/>
<dbReference type="PROSITE" id="PS50048">
    <property type="entry name" value="ZN2_CY6_FUNGAL_2"/>
    <property type="match status" value="1"/>
</dbReference>
<dbReference type="GO" id="GO:0006351">
    <property type="term" value="P:DNA-templated transcription"/>
    <property type="evidence" value="ECO:0007669"/>
    <property type="project" value="InterPro"/>
</dbReference>
<organism evidence="7 8">
    <name type="scientific">Setomelanomma holmii</name>
    <dbReference type="NCBI Taxonomy" id="210430"/>
    <lineage>
        <taxon>Eukaryota</taxon>
        <taxon>Fungi</taxon>
        <taxon>Dikarya</taxon>
        <taxon>Ascomycota</taxon>
        <taxon>Pezizomycotina</taxon>
        <taxon>Dothideomycetes</taxon>
        <taxon>Pleosporomycetidae</taxon>
        <taxon>Pleosporales</taxon>
        <taxon>Pleosporineae</taxon>
        <taxon>Phaeosphaeriaceae</taxon>
        <taxon>Setomelanomma</taxon>
    </lineage>
</organism>
<keyword evidence="4" id="KW-0539">Nucleus</keyword>
<dbReference type="InterPro" id="IPR001138">
    <property type="entry name" value="Zn2Cys6_DnaBD"/>
</dbReference>
<dbReference type="GO" id="GO:0000978">
    <property type="term" value="F:RNA polymerase II cis-regulatory region sequence-specific DNA binding"/>
    <property type="evidence" value="ECO:0007669"/>
    <property type="project" value="TreeGrafter"/>
</dbReference>
<dbReference type="InterPro" id="IPR036864">
    <property type="entry name" value="Zn2-C6_fun-type_DNA-bd_sf"/>
</dbReference>
<evidence type="ECO:0000313" key="8">
    <source>
        <dbReference type="Proteomes" id="UP000799777"/>
    </source>
</evidence>
<dbReference type="EMBL" id="ML978237">
    <property type="protein sequence ID" value="KAF2026753.1"/>
    <property type="molecule type" value="Genomic_DNA"/>
</dbReference>
<dbReference type="InterPro" id="IPR007219">
    <property type="entry name" value="XnlR_reg_dom"/>
</dbReference>
<dbReference type="GO" id="GO:0000981">
    <property type="term" value="F:DNA-binding transcription factor activity, RNA polymerase II-specific"/>
    <property type="evidence" value="ECO:0007669"/>
    <property type="project" value="InterPro"/>
</dbReference>
<accession>A0A9P4H1X5</accession>
<gene>
    <name evidence="7" type="ORF">EK21DRAFT_115483</name>
</gene>
<feature type="region of interest" description="Disordered" evidence="5">
    <location>
        <begin position="1"/>
        <end position="32"/>
    </location>
</feature>
<feature type="region of interest" description="Disordered" evidence="5">
    <location>
        <begin position="123"/>
        <end position="163"/>
    </location>
</feature>
<dbReference type="GO" id="GO:0005634">
    <property type="term" value="C:nucleus"/>
    <property type="evidence" value="ECO:0007669"/>
    <property type="project" value="TreeGrafter"/>
</dbReference>
<dbReference type="OrthoDB" id="39175at2759"/>
<dbReference type="InterPro" id="IPR051127">
    <property type="entry name" value="Fungal_SecMet_Regulators"/>
</dbReference>
<dbReference type="CDD" id="cd12148">
    <property type="entry name" value="fungal_TF_MHR"/>
    <property type="match status" value="1"/>
</dbReference>
<dbReference type="GO" id="GO:0000435">
    <property type="term" value="P:positive regulation of transcription from RNA polymerase II promoter by galactose"/>
    <property type="evidence" value="ECO:0007669"/>
    <property type="project" value="TreeGrafter"/>
</dbReference>
<evidence type="ECO:0000256" key="5">
    <source>
        <dbReference type="SAM" id="MobiDB-lite"/>
    </source>
</evidence>
<feature type="compositionally biased region" description="Polar residues" evidence="5">
    <location>
        <begin position="123"/>
        <end position="152"/>
    </location>
</feature>
<evidence type="ECO:0000256" key="1">
    <source>
        <dbReference type="ARBA" id="ARBA00022723"/>
    </source>
</evidence>
<evidence type="ECO:0000256" key="2">
    <source>
        <dbReference type="ARBA" id="ARBA00023015"/>
    </source>
</evidence>
<evidence type="ECO:0000256" key="4">
    <source>
        <dbReference type="ARBA" id="ARBA00023242"/>
    </source>
</evidence>
<protein>
    <submittedName>
        <fullName evidence="7">Fungal-specific transcription factor domain-containing protein</fullName>
    </submittedName>
</protein>
<dbReference type="Gene3D" id="4.10.240.10">
    <property type="entry name" value="Zn(2)-C6 fungal-type DNA-binding domain"/>
    <property type="match status" value="1"/>
</dbReference>
<dbReference type="PANTHER" id="PTHR47424">
    <property type="entry name" value="REGULATORY PROTEIN GAL4"/>
    <property type="match status" value="1"/>
</dbReference>
<evidence type="ECO:0000256" key="3">
    <source>
        <dbReference type="ARBA" id="ARBA00023163"/>
    </source>
</evidence>
<dbReference type="SUPFAM" id="SSF57701">
    <property type="entry name" value="Zn2/Cys6 DNA-binding domain"/>
    <property type="match status" value="1"/>
</dbReference>
<keyword evidence="3" id="KW-0804">Transcription</keyword>
<name>A0A9P4H1X5_9PLEO</name>
<dbReference type="CDD" id="cd00067">
    <property type="entry name" value="GAL4"/>
    <property type="match status" value="1"/>
</dbReference>
<dbReference type="AlphaFoldDB" id="A0A9P4H1X5"/>
<feature type="domain" description="Zn(2)-C6 fungal-type" evidence="6">
    <location>
        <begin position="38"/>
        <end position="70"/>
    </location>
</feature>
<evidence type="ECO:0000313" key="7">
    <source>
        <dbReference type="EMBL" id="KAF2026753.1"/>
    </source>
</evidence>
<feature type="compositionally biased region" description="Polar residues" evidence="5">
    <location>
        <begin position="7"/>
        <end position="18"/>
    </location>
</feature>
<keyword evidence="8" id="KW-1185">Reference proteome</keyword>
<reference evidence="7" key="1">
    <citation type="journal article" date="2020" name="Stud. Mycol.">
        <title>101 Dothideomycetes genomes: a test case for predicting lifestyles and emergence of pathogens.</title>
        <authorList>
            <person name="Haridas S."/>
            <person name="Albert R."/>
            <person name="Binder M."/>
            <person name="Bloem J."/>
            <person name="Labutti K."/>
            <person name="Salamov A."/>
            <person name="Andreopoulos B."/>
            <person name="Baker S."/>
            <person name="Barry K."/>
            <person name="Bills G."/>
            <person name="Bluhm B."/>
            <person name="Cannon C."/>
            <person name="Castanera R."/>
            <person name="Culley D."/>
            <person name="Daum C."/>
            <person name="Ezra D."/>
            <person name="Gonzalez J."/>
            <person name="Henrissat B."/>
            <person name="Kuo A."/>
            <person name="Liang C."/>
            <person name="Lipzen A."/>
            <person name="Lutzoni F."/>
            <person name="Magnuson J."/>
            <person name="Mondo S."/>
            <person name="Nolan M."/>
            <person name="Ohm R."/>
            <person name="Pangilinan J."/>
            <person name="Park H.-J."/>
            <person name="Ramirez L."/>
            <person name="Alfaro M."/>
            <person name="Sun H."/>
            <person name="Tritt A."/>
            <person name="Yoshinaga Y."/>
            <person name="Zwiers L.-H."/>
            <person name="Turgeon B."/>
            <person name="Goodwin S."/>
            <person name="Spatafora J."/>
            <person name="Crous P."/>
            <person name="Grigoriev I."/>
        </authorList>
    </citation>
    <scope>NUCLEOTIDE SEQUENCE</scope>
    <source>
        <strain evidence="7">CBS 110217</strain>
    </source>
</reference>
<dbReference type="PANTHER" id="PTHR47424:SF5">
    <property type="entry name" value="ZN(II)2CYS6 TRANSCRIPTION FACTOR (EUROFUNG)"/>
    <property type="match status" value="1"/>
</dbReference>
<dbReference type="GO" id="GO:0008270">
    <property type="term" value="F:zinc ion binding"/>
    <property type="evidence" value="ECO:0007669"/>
    <property type="project" value="InterPro"/>
</dbReference>
<evidence type="ECO:0000259" key="6">
    <source>
        <dbReference type="PROSITE" id="PS50048"/>
    </source>
</evidence>